<protein>
    <submittedName>
        <fullName evidence="2">Protein transporter Sec31</fullName>
    </submittedName>
</protein>
<evidence type="ECO:0000256" key="1">
    <source>
        <dbReference type="SAM" id="Phobius"/>
    </source>
</evidence>
<evidence type="ECO:0000313" key="3">
    <source>
        <dbReference type="Proteomes" id="UP001272987"/>
    </source>
</evidence>
<dbReference type="EMBL" id="JARAWP010000010">
    <property type="protein sequence ID" value="MDX3019879.1"/>
    <property type="molecule type" value="Genomic_DNA"/>
</dbReference>
<reference evidence="2 3" key="1">
    <citation type="journal article" date="2023" name="Microb. Genom.">
        <title>Mesoterricola silvestris gen. nov., sp. nov., Mesoterricola sediminis sp. nov., Geothrix oryzae sp. nov., Geothrix edaphica sp. nov., Geothrix rubra sp. nov., and Geothrix limicola sp. nov., six novel members of Acidobacteriota isolated from soils.</title>
        <authorList>
            <person name="Weisberg A.J."/>
            <person name="Pearce E."/>
            <person name="Kramer C.G."/>
            <person name="Chang J.H."/>
            <person name="Clarke C.R."/>
        </authorList>
    </citation>
    <scope>NUCLEOTIDE SEQUENCE [LARGE SCALE GENOMIC DNA]</scope>
    <source>
        <strain evidence="2 3">NB05-1H</strain>
    </source>
</reference>
<keyword evidence="1" id="KW-1133">Transmembrane helix</keyword>
<sequence>MKTRRITREHLVPHTVDGKTRMVPDPVTVEVPVPPRDWDQAVLTGVTYIAALVLTASVVWSTASIGDLLTRVVIAPAAYGAAIVFDLAWIACMAIEWLARYDAERAALPRRAGHAALAVAMLAVGAHGWISGYLVIGIVGAVVSCLAKGLWTVLLDHQAPPLDPRTRAYIQQELAEAGASLALIPARRRVQRAQALVDAERTALDARPDRPDESADDQDADILTIQPGAMNSKDAVRIAWDSGIRDDAAATRYASKVMGKAVSPDTVARYMRALRIGA</sequence>
<keyword evidence="3" id="KW-1185">Reference proteome</keyword>
<proteinExistence type="predicted"/>
<organism evidence="2 3">
    <name type="scientific">Streptomyces acidiscabies</name>
    <dbReference type="NCBI Taxonomy" id="42234"/>
    <lineage>
        <taxon>Bacteria</taxon>
        <taxon>Bacillati</taxon>
        <taxon>Actinomycetota</taxon>
        <taxon>Actinomycetes</taxon>
        <taxon>Kitasatosporales</taxon>
        <taxon>Streptomycetaceae</taxon>
        <taxon>Streptomyces</taxon>
    </lineage>
</organism>
<accession>A0ABU4LVW1</accession>
<dbReference type="RefSeq" id="WP_319166470.1">
    <property type="nucleotide sequence ID" value="NZ_JARAWP010000010.1"/>
</dbReference>
<name>A0ABU4LVW1_9ACTN</name>
<feature type="transmembrane region" description="Helical" evidence="1">
    <location>
        <begin position="111"/>
        <end position="130"/>
    </location>
</feature>
<dbReference type="Proteomes" id="UP001272987">
    <property type="component" value="Unassembled WGS sequence"/>
</dbReference>
<gene>
    <name evidence="2" type="ORF">PV666_18555</name>
</gene>
<feature type="transmembrane region" description="Helical" evidence="1">
    <location>
        <begin position="46"/>
        <end position="65"/>
    </location>
</feature>
<feature type="transmembrane region" description="Helical" evidence="1">
    <location>
        <begin position="77"/>
        <end position="99"/>
    </location>
</feature>
<keyword evidence="1" id="KW-0812">Transmembrane</keyword>
<evidence type="ECO:0000313" key="2">
    <source>
        <dbReference type="EMBL" id="MDX3019879.1"/>
    </source>
</evidence>
<keyword evidence="1" id="KW-0472">Membrane</keyword>
<comment type="caution">
    <text evidence="2">The sequence shown here is derived from an EMBL/GenBank/DDBJ whole genome shotgun (WGS) entry which is preliminary data.</text>
</comment>